<gene>
    <name evidence="1" type="ORF">PIB30_058526</name>
</gene>
<comment type="caution">
    <text evidence="1">The sequence shown here is derived from an EMBL/GenBank/DDBJ whole genome shotgun (WGS) entry which is preliminary data.</text>
</comment>
<name>A0ABU6ZIS1_9FABA</name>
<evidence type="ECO:0000313" key="2">
    <source>
        <dbReference type="Proteomes" id="UP001341840"/>
    </source>
</evidence>
<dbReference type="EMBL" id="JASCZI010272353">
    <property type="protein sequence ID" value="MED6221840.1"/>
    <property type="molecule type" value="Genomic_DNA"/>
</dbReference>
<accession>A0ABU6ZIS1</accession>
<reference evidence="1 2" key="1">
    <citation type="journal article" date="2023" name="Plants (Basel)">
        <title>Bridging the Gap: Combining Genomics and Transcriptomics Approaches to Understand Stylosanthes scabra, an Orphan Legume from the Brazilian Caatinga.</title>
        <authorList>
            <person name="Ferreira-Neto J.R.C."/>
            <person name="da Silva M.D."/>
            <person name="Binneck E."/>
            <person name="de Melo N.F."/>
            <person name="da Silva R.H."/>
            <person name="de Melo A.L.T.M."/>
            <person name="Pandolfi V."/>
            <person name="Bustamante F.O."/>
            <person name="Brasileiro-Vidal A.C."/>
            <person name="Benko-Iseppon A.M."/>
        </authorList>
    </citation>
    <scope>NUCLEOTIDE SEQUENCE [LARGE SCALE GENOMIC DNA]</scope>
    <source>
        <tissue evidence="1">Leaves</tissue>
    </source>
</reference>
<protein>
    <submittedName>
        <fullName evidence="1">Uncharacterized protein</fullName>
    </submittedName>
</protein>
<proteinExistence type="predicted"/>
<keyword evidence="2" id="KW-1185">Reference proteome</keyword>
<sequence length="58" mass="7062">MILYRLGGSYNVERITEYNRMRLAVDMVLKHHNDLRPKVIQDALQHWRVYVKNPEEHD</sequence>
<organism evidence="1 2">
    <name type="scientific">Stylosanthes scabra</name>
    <dbReference type="NCBI Taxonomy" id="79078"/>
    <lineage>
        <taxon>Eukaryota</taxon>
        <taxon>Viridiplantae</taxon>
        <taxon>Streptophyta</taxon>
        <taxon>Embryophyta</taxon>
        <taxon>Tracheophyta</taxon>
        <taxon>Spermatophyta</taxon>
        <taxon>Magnoliopsida</taxon>
        <taxon>eudicotyledons</taxon>
        <taxon>Gunneridae</taxon>
        <taxon>Pentapetalae</taxon>
        <taxon>rosids</taxon>
        <taxon>fabids</taxon>
        <taxon>Fabales</taxon>
        <taxon>Fabaceae</taxon>
        <taxon>Papilionoideae</taxon>
        <taxon>50 kb inversion clade</taxon>
        <taxon>dalbergioids sensu lato</taxon>
        <taxon>Dalbergieae</taxon>
        <taxon>Pterocarpus clade</taxon>
        <taxon>Stylosanthes</taxon>
    </lineage>
</organism>
<evidence type="ECO:0000313" key="1">
    <source>
        <dbReference type="EMBL" id="MED6221840.1"/>
    </source>
</evidence>
<dbReference type="Proteomes" id="UP001341840">
    <property type="component" value="Unassembled WGS sequence"/>
</dbReference>